<protein>
    <submittedName>
        <fullName evidence="5">Spermidine/putrescine ABC transporter ATP-binding protein</fullName>
    </submittedName>
</protein>
<evidence type="ECO:0000259" key="4">
    <source>
        <dbReference type="PROSITE" id="PS50893"/>
    </source>
</evidence>
<proteinExistence type="predicted"/>
<dbReference type="Proteomes" id="UP000249185">
    <property type="component" value="Unassembled WGS sequence"/>
</dbReference>
<dbReference type="PROSITE" id="PS00211">
    <property type="entry name" value="ABC_TRANSPORTER_1"/>
    <property type="match status" value="1"/>
</dbReference>
<reference evidence="5 6" key="1">
    <citation type="submission" date="2017-08" db="EMBL/GenBank/DDBJ databases">
        <title>Infants hospitalized years apart are colonized by the same room-sourced microbial strains.</title>
        <authorList>
            <person name="Brooks B."/>
            <person name="Olm M.R."/>
            <person name="Firek B.A."/>
            <person name="Baker R."/>
            <person name="Thomas B.C."/>
            <person name="Morowitz M.J."/>
            <person name="Banfield J.F."/>
        </authorList>
    </citation>
    <scope>NUCLEOTIDE SEQUENCE [LARGE SCALE GENOMIC DNA]</scope>
    <source>
        <strain evidence="5">S2_005_002_R2_34</strain>
    </source>
</reference>
<dbReference type="InterPro" id="IPR003593">
    <property type="entry name" value="AAA+_ATPase"/>
</dbReference>
<dbReference type="GO" id="GO:0015847">
    <property type="term" value="P:putrescine transport"/>
    <property type="evidence" value="ECO:0007669"/>
    <property type="project" value="UniProtKB-ARBA"/>
</dbReference>
<evidence type="ECO:0000256" key="2">
    <source>
        <dbReference type="ARBA" id="ARBA00022741"/>
    </source>
</evidence>
<dbReference type="Gene3D" id="3.40.50.300">
    <property type="entry name" value="P-loop containing nucleotide triphosphate hydrolases"/>
    <property type="match status" value="1"/>
</dbReference>
<dbReference type="PANTHER" id="PTHR42781">
    <property type="entry name" value="SPERMIDINE/PUTRESCINE IMPORT ATP-BINDING PROTEIN POTA"/>
    <property type="match status" value="1"/>
</dbReference>
<dbReference type="GO" id="GO:0005524">
    <property type="term" value="F:ATP binding"/>
    <property type="evidence" value="ECO:0007669"/>
    <property type="project" value="UniProtKB-KW"/>
</dbReference>
<dbReference type="InterPro" id="IPR050093">
    <property type="entry name" value="ABC_SmlMolc_Importer"/>
</dbReference>
<dbReference type="EMBL" id="QFPW01000024">
    <property type="protein sequence ID" value="PZQ46504.1"/>
    <property type="molecule type" value="Genomic_DNA"/>
</dbReference>
<feature type="domain" description="ABC transporter" evidence="4">
    <location>
        <begin position="21"/>
        <end position="252"/>
    </location>
</feature>
<evidence type="ECO:0000313" key="6">
    <source>
        <dbReference type="Proteomes" id="UP000249185"/>
    </source>
</evidence>
<dbReference type="InterPro" id="IPR017871">
    <property type="entry name" value="ABC_transporter-like_CS"/>
</dbReference>
<accession>A0A2W5N0A4</accession>
<dbReference type="Gene3D" id="2.40.50.100">
    <property type="match status" value="1"/>
</dbReference>
<evidence type="ECO:0000313" key="5">
    <source>
        <dbReference type="EMBL" id="PZQ46504.1"/>
    </source>
</evidence>
<dbReference type="Pfam" id="PF00005">
    <property type="entry name" value="ABC_tran"/>
    <property type="match status" value="1"/>
</dbReference>
<dbReference type="InterPro" id="IPR027417">
    <property type="entry name" value="P-loop_NTPase"/>
</dbReference>
<evidence type="ECO:0000256" key="3">
    <source>
        <dbReference type="ARBA" id="ARBA00022840"/>
    </source>
</evidence>
<dbReference type="GO" id="GO:0032991">
    <property type="term" value="C:protein-containing complex"/>
    <property type="evidence" value="ECO:0007669"/>
    <property type="project" value="UniProtKB-ARBA"/>
</dbReference>
<dbReference type="PROSITE" id="PS50893">
    <property type="entry name" value="ABC_TRANSPORTER_2"/>
    <property type="match status" value="1"/>
</dbReference>
<name>A0A2W5N0A4_RHOSU</name>
<comment type="caution">
    <text evidence="5">The sequence shown here is derived from an EMBL/GenBank/DDBJ whole genome shotgun (WGS) entry which is preliminary data.</text>
</comment>
<dbReference type="SUPFAM" id="SSF50331">
    <property type="entry name" value="MOP-like"/>
    <property type="match status" value="1"/>
</dbReference>
<keyword evidence="3 5" id="KW-0067">ATP-binding</keyword>
<organism evidence="5 6">
    <name type="scientific">Rhodovulum sulfidophilum</name>
    <name type="common">Rhodobacter sulfidophilus</name>
    <dbReference type="NCBI Taxonomy" id="35806"/>
    <lineage>
        <taxon>Bacteria</taxon>
        <taxon>Pseudomonadati</taxon>
        <taxon>Pseudomonadota</taxon>
        <taxon>Alphaproteobacteria</taxon>
        <taxon>Rhodobacterales</taxon>
        <taxon>Paracoccaceae</taxon>
        <taxon>Rhodovulum</taxon>
    </lineage>
</organism>
<dbReference type="AlphaFoldDB" id="A0A2W5N0A4"/>
<dbReference type="SMART" id="SM00382">
    <property type="entry name" value="AAA"/>
    <property type="match status" value="1"/>
</dbReference>
<dbReference type="SUPFAM" id="SSF52540">
    <property type="entry name" value="P-loop containing nucleoside triphosphate hydrolases"/>
    <property type="match status" value="1"/>
</dbReference>
<dbReference type="FunFam" id="3.40.50.300:FF:000133">
    <property type="entry name" value="Spermidine/putrescine import ATP-binding protein PotA"/>
    <property type="match status" value="1"/>
</dbReference>
<evidence type="ECO:0000256" key="1">
    <source>
        <dbReference type="ARBA" id="ARBA00022448"/>
    </source>
</evidence>
<keyword evidence="1" id="KW-0813">Transport</keyword>
<dbReference type="PANTHER" id="PTHR42781:SF4">
    <property type="entry name" value="SPERMIDINE_PUTRESCINE IMPORT ATP-BINDING PROTEIN POTA"/>
    <property type="match status" value="1"/>
</dbReference>
<dbReference type="InterPro" id="IPR003439">
    <property type="entry name" value="ABC_transporter-like_ATP-bd"/>
</dbReference>
<sequence length="374" mass="41022">MSTAASLAEKGPVARNGAPILEIVNAIHAYDGVVALDNVSLSAEPGEFLTILGESGSGKTTLLRLISGLEKPYKVEALRLQGADVRDVPAFQRNCATVFQNYALFPHMTVGENVEYGLKVRGIELGPRRERAREALRLVQLEQMYDRKVHQLSGGQRQRVALARAIVPRPAILLLDEPLGALDEKLRVDMQVELMRLHERLGMTFIYITHSQEEALTMSDRILLMRKGKIEQAGPPVEIFDHPTSGFVARFMGVENCLEGELLSLADGRAAVAVAGQRIEGRWTGGKPLSPGETVAVGIRAEWLHLSDAEAAEEADYNALPCSAEESIYKGKYLDRTLRTAIGPLKARIWDAAAAPRAPASVRWKKTDCVVMRP</sequence>
<dbReference type="GO" id="GO:0016887">
    <property type="term" value="F:ATP hydrolysis activity"/>
    <property type="evidence" value="ECO:0007669"/>
    <property type="project" value="InterPro"/>
</dbReference>
<keyword evidence="2" id="KW-0547">Nucleotide-binding</keyword>
<dbReference type="InterPro" id="IPR008995">
    <property type="entry name" value="Mo/tungstate-bd_C_term_dom"/>
</dbReference>
<gene>
    <name evidence="5" type="ORF">DI556_20000</name>
</gene>
<dbReference type="GO" id="GO:0005886">
    <property type="term" value="C:plasma membrane"/>
    <property type="evidence" value="ECO:0007669"/>
    <property type="project" value="UniProtKB-ARBA"/>
</dbReference>